<feature type="binding site" evidence="8">
    <location>
        <position position="219"/>
    </location>
    <ligand>
        <name>ATP</name>
        <dbReference type="ChEBI" id="CHEBI:30616"/>
    </ligand>
</feature>
<feature type="non-terminal residue" evidence="13">
    <location>
        <position position="521"/>
    </location>
</feature>
<evidence type="ECO:0000256" key="7">
    <source>
        <dbReference type="PROSITE-ProRule" id="PRU00191"/>
    </source>
</evidence>
<feature type="compositionally biased region" description="Low complexity" evidence="10">
    <location>
        <begin position="471"/>
        <end position="492"/>
    </location>
</feature>
<dbReference type="Gene3D" id="3.30.200.20">
    <property type="entry name" value="Phosphorylase Kinase, domain 1"/>
    <property type="match status" value="1"/>
</dbReference>
<dbReference type="InterPro" id="IPR008266">
    <property type="entry name" value="Tyr_kinase_AS"/>
</dbReference>
<dbReference type="SUPFAM" id="SSF56112">
    <property type="entry name" value="Protein kinase-like (PK-like)"/>
    <property type="match status" value="1"/>
</dbReference>
<dbReference type="CDD" id="cd00192">
    <property type="entry name" value="PTKc"/>
    <property type="match status" value="1"/>
</dbReference>
<dbReference type="EC" id="2.7.10.2" evidence="9"/>
<keyword evidence="4 8" id="KW-0067">ATP-binding</keyword>
<dbReference type="Proteomes" id="UP001432322">
    <property type="component" value="Unassembled WGS sequence"/>
</dbReference>
<accession>A0AAV5VHV6</accession>
<evidence type="ECO:0000256" key="5">
    <source>
        <dbReference type="ARBA" id="ARBA00023137"/>
    </source>
</evidence>
<dbReference type="PROSITE" id="PS50001">
    <property type="entry name" value="SH2"/>
    <property type="match status" value="1"/>
</dbReference>
<dbReference type="AlphaFoldDB" id="A0AAV5VHV6"/>
<evidence type="ECO:0000256" key="3">
    <source>
        <dbReference type="ARBA" id="ARBA00022777"/>
    </source>
</evidence>
<dbReference type="SMART" id="SM00252">
    <property type="entry name" value="SH2"/>
    <property type="match status" value="1"/>
</dbReference>
<organism evidence="13 14">
    <name type="scientific">Pristionchus fissidentatus</name>
    <dbReference type="NCBI Taxonomy" id="1538716"/>
    <lineage>
        <taxon>Eukaryota</taxon>
        <taxon>Metazoa</taxon>
        <taxon>Ecdysozoa</taxon>
        <taxon>Nematoda</taxon>
        <taxon>Chromadorea</taxon>
        <taxon>Rhabditida</taxon>
        <taxon>Rhabditina</taxon>
        <taxon>Diplogasteromorpha</taxon>
        <taxon>Diplogasteroidea</taxon>
        <taxon>Neodiplogasteridae</taxon>
        <taxon>Pristionchus</taxon>
    </lineage>
</organism>
<dbReference type="PROSITE" id="PS00107">
    <property type="entry name" value="PROTEIN_KINASE_ATP"/>
    <property type="match status" value="1"/>
</dbReference>
<name>A0AAV5VHV6_9BILA</name>
<dbReference type="PRINTS" id="PR00109">
    <property type="entry name" value="TYRKINASE"/>
</dbReference>
<evidence type="ECO:0000256" key="1">
    <source>
        <dbReference type="ARBA" id="ARBA00022679"/>
    </source>
</evidence>
<evidence type="ECO:0000256" key="9">
    <source>
        <dbReference type="RuleBase" id="RU362096"/>
    </source>
</evidence>
<feature type="region of interest" description="Disordered" evidence="10">
    <location>
        <begin position="438"/>
        <end position="521"/>
    </location>
</feature>
<feature type="non-terminal residue" evidence="13">
    <location>
        <position position="1"/>
    </location>
</feature>
<evidence type="ECO:0000259" key="12">
    <source>
        <dbReference type="PROSITE" id="PS50011"/>
    </source>
</evidence>
<proteinExistence type="inferred from homology"/>
<evidence type="ECO:0000256" key="8">
    <source>
        <dbReference type="PROSITE-ProRule" id="PRU10141"/>
    </source>
</evidence>
<keyword evidence="5 9" id="KW-0829">Tyrosine-protein kinase</keyword>
<dbReference type="PRINTS" id="PR00401">
    <property type="entry name" value="SH2DOMAIN"/>
</dbReference>
<keyword evidence="14" id="KW-1185">Reference proteome</keyword>
<evidence type="ECO:0000256" key="10">
    <source>
        <dbReference type="SAM" id="MobiDB-lite"/>
    </source>
</evidence>
<dbReference type="InterPro" id="IPR001245">
    <property type="entry name" value="Ser-Thr/Tyr_kinase_cat_dom"/>
</dbReference>
<gene>
    <name evidence="13" type="ORF">PFISCL1PPCAC_9080</name>
</gene>
<dbReference type="InterPro" id="IPR035849">
    <property type="entry name" value="Fes/Fps/Fer_SH2"/>
</dbReference>
<dbReference type="InterPro" id="IPR017441">
    <property type="entry name" value="Protein_kinase_ATP_BS"/>
</dbReference>
<evidence type="ECO:0000256" key="6">
    <source>
        <dbReference type="ARBA" id="ARBA00051245"/>
    </source>
</evidence>
<dbReference type="SMART" id="SM00219">
    <property type="entry name" value="TyrKc"/>
    <property type="match status" value="1"/>
</dbReference>
<dbReference type="InterPro" id="IPR036860">
    <property type="entry name" value="SH2_dom_sf"/>
</dbReference>
<dbReference type="FunFam" id="3.30.505.10:FF:000051">
    <property type="entry name" value="Tyrosine-protein kinase"/>
    <property type="match status" value="1"/>
</dbReference>
<comment type="catalytic activity">
    <reaction evidence="6 9">
        <text>L-tyrosyl-[protein] + ATP = O-phospho-L-tyrosyl-[protein] + ADP + H(+)</text>
        <dbReference type="Rhea" id="RHEA:10596"/>
        <dbReference type="Rhea" id="RHEA-COMP:10136"/>
        <dbReference type="Rhea" id="RHEA-COMP:20101"/>
        <dbReference type="ChEBI" id="CHEBI:15378"/>
        <dbReference type="ChEBI" id="CHEBI:30616"/>
        <dbReference type="ChEBI" id="CHEBI:46858"/>
        <dbReference type="ChEBI" id="CHEBI:61978"/>
        <dbReference type="ChEBI" id="CHEBI:456216"/>
        <dbReference type="EC" id="2.7.10.2"/>
    </reaction>
</comment>
<dbReference type="InterPro" id="IPR050198">
    <property type="entry name" value="Non-receptor_tyrosine_kinases"/>
</dbReference>
<dbReference type="Pfam" id="PF07714">
    <property type="entry name" value="PK_Tyr_Ser-Thr"/>
    <property type="match status" value="1"/>
</dbReference>
<keyword evidence="1 9" id="KW-0808">Transferase</keyword>
<evidence type="ECO:0000313" key="13">
    <source>
        <dbReference type="EMBL" id="GMT17783.1"/>
    </source>
</evidence>
<evidence type="ECO:0000256" key="2">
    <source>
        <dbReference type="ARBA" id="ARBA00022741"/>
    </source>
</evidence>
<dbReference type="InterPro" id="IPR020635">
    <property type="entry name" value="Tyr_kinase_cat_dom"/>
</dbReference>
<dbReference type="PANTHER" id="PTHR24418">
    <property type="entry name" value="TYROSINE-PROTEIN KINASE"/>
    <property type="match status" value="1"/>
</dbReference>
<comment type="similarity">
    <text evidence="9">Belongs to the protein kinase superfamily. Tyr protein kinase family.</text>
</comment>
<comment type="caution">
    <text evidence="13">The sequence shown here is derived from an EMBL/GenBank/DDBJ whole genome shotgun (WGS) entry which is preliminary data.</text>
</comment>
<dbReference type="Gene3D" id="1.10.510.10">
    <property type="entry name" value="Transferase(Phosphotransferase) domain 1"/>
    <property type="match status" value="1"/>
</dbReference>
<dbReference type="PROSITE" id="PS00109">
    <property type="entry name" value="PROTEIN_KINASE_TYR"/>
    <property type="match status" value="1"/>
</dbReference>
<dbReference type="InterPro" id="IPR000980">
    <property type="entry name" value="SH2"/>
</dbReference>
<dbReference type="CDD" id="cd10361">
    <property type="entry name" value="SH2_Fps_family"/>
    <property type="match status" value="1"/>
</dbReference>
<feature type="domain" description="Protein kinase" evidence="12">
    <location>
        <begin position="186"/>
        <end position="442"/>
    </location>
</feature>
<dbReference type="FunFam" id="1.10.510.10:FF:001858">
    <property type="entry name" value="Tyrosine-protein kinase"/>
    <property type="match status" value="1"/>
</dbReference>
<sequence>TIEQTTIVISILHLAYNKEQWKICSKIEHFPSPAPRSIRSPHSISFRSRYTVFSARPGEPSHAQAMAAETGLNKEKYYHGLLPREDIKMLLVKQGDFIVRMSEPNQGQPGRSFILSVAVNDMGEIKHFVVSKTSEGKFFIDQYSFDNIQALIQHHLKKGESVTKNYTCTLKTPVGRQRWELNHEDVTPTKKLGEGAFGEVHLGVWRTRGKRGEMKVAIKLAKLDNLTKEQIKEIMKEARLMRIFECDYVVRLWGVAAASEPLMIVMELASNGALNSYLEKNMLDETQKAIMCLQSSWGIEYLHSKNIIHRDIAARNCLYGDGKVKIADFGMSREGPAYQMDPKRRVPIRWLAPETMRVQTFTFKTDVYSFGIMSWEIYHNGKEPFPGLTPAEVAKFVLTGNRMEFEQMINPDVKMMICNNTWCDDPNERLTQEMISRKMETITNTPRPDFEGDARKRREADEAEERERESASGPAPGAPTTPVAAMPRSVSVRVRHSHASDASRFQKKAEKTGRRQSKKKK</sequence>
<keyword evidence="2 8" id="KW-0547">Nucleotide-binding</keyword>
<dbReference type="Pfam" id="PF00017">
    <property type="entry name" value="SH2"/>
    <property type="match status" value="1"/>
</dbReference>
<dbReference type="FunFam" id="3.30.200.20:FF:000518">
    <property type="entry name" value="Tyrosine-protein kinase"/>
    <property type="match status" value="1"/>
</dbReference>
<keyword evidence="7" id="KW-0727">SH2 domain</keyword>
<dbReference type="GO" id="GO:0005524">
    <property type="term" value="F:ATP binding"/>
    <property type="evidence" value="ECO:0007669"/>
    <property type="project" value="UniProtKB-UniRule"/>
</dbReference>
<feature type="compositionally biased region" description="Basic and acidic residues" evidence="10">
    <location>
        <begin position="448"/>
        <end position="470"/>
    </location>
</feature>
<dbReference type="InterPro" id="IPR011009">
    <property type="entry name" value="Kinase-like_dom_sf"/>
</dbReference>
<dbReference type="GO" id="GO:0004715">
    <property type="term" value="F:non-membrane spanning protein tyrosine kinase activity"/>
    <property type="evidence" value="ECO:0007669"/>
    <property type="project" value="UniProtKB-EC"/>
</dbReference>
<reference evidence="13" key="1">
    <citation type="submission" date="2023-10" db="EMBL/GenBank/DDBJ databases">
        <title>Genome assembly of Pristionchus species.</title>
        <authorList>
            <person name="Yoshida K."/>
            <person name="Sommer R.J."/>
        </authorList>
    </citation>
    <scope>NUCLEOTIDE SEQUENCE</scope>
    <source>
        <strain evidence="13">RS5133</strain>
    </source>
</reference>
<dbReference type="PROSITE" id="PS50011">
    <property type="entry name" value="PROTEIN_KINASE_DOM"/>
    <property type="match status" value="1"/>
</dbReference>
<protein>
    <recommendedName>
        <fullName evidence="9">Tyrosine-protein kinase</fullName>
        <ecNumber evidence="9">2.7.10.2</ecNumber>
    </recommendedName>
</protein>
<evidence type="ECO:0000259" key="11">
    <source>
        <dbReference type="PROSITE" id="PS50001"/>
    </source>
</evidence>
<dbReference type="SUPFAM" id="SSF55550">
    <property type="entry name" value="SH2 domain"/>
    <property type="match status" value="1"/>
</dbReference>
<dbReference type="InterPro" id="IPR000719">
    <property type="entry name" value="Prot_kinase_dom"/>
</dbReference>
<evidence type="ECO:0000313" key="14">
    <source>
        <dbReference type="Proteomes" id="UP001432322"/>
    </source>
</evidence>
<feature type="domain" description="SH2" evidence="11">
    <location>
        <begin position="77"/>
        <end position="174"/>
    </location>
</feature>
<evidence type="ECO:0000256" key="4">
    <source>
        <dbReference type="ARBA" id="ARBA00022840"/>
    </source>
</evidence>
<dbReference type="Gene3D" id="3.30.505.10">
    <property type="entry name" value="SH2 domain"/>
    <property type="match status" value="1"/>
</dbReference>
<dbReference type="EMBL" id="BTSY01000003">
    <property type="protein sequence ID" value="GMT17783.1"/>
    <property type="molecule type" value="Genomic_DNA"/>
</dbReference>
<keyword evidence="3 9" id="KW-0418">Kinase</keyword>